<sequence length="240" mass="26792">MYFAQIRGLLLTSLAPLVAEVKKDFPVVSERFAELPWKYDTEDDAPIPLPEDDAFPFPYLSFGNGSGHAINFQDDRFRLTWTFSDAADYPGFDELSRQLGVHLDTFADHVRSEAGADVSISHVSVQYENQLGDTSVPIDIALRAHGVQYDAVASATAQDVQEATFHATVPFEFDGGTAEVYLLTRRDVDGTMLGLRSTARLPEPADTDWRALLHRAHDNLISTFDRVTSRQQKTDWGIIK</sequence>
<proteinExistence type="predicted"/>
<dbReference type="Proteomes" id="UP000681794">
    <property type="component" value="Chromosome"/>
</dbReference>
<evidence type="ECO:0000313" key="2">
    <source>
        <dbReference type="Proteomes" id="UP000681794"/>
    </source>
</evidence>
<reference evidence="1" key="1">
    <citation type="submission" date="2021-06" db="EMBL/GenBank/DDBJ databases">
        <authorList>
            <person name="Ellington A.J."/>
            <person name="Bryan N.C."/>
            <person name="Christner B.C."/>
            <person name="Reisch C.R."/>
        </authorList>
    </citation>
    <scope>NUCLEOTIDE SEQUENCE</scope>
    <source>
        <strain evidence="1">L6-1</strain>
    </source>
</reference>
<organism evidence="1 2">
    <name type="scientific">Curtobacterium aetherium</name>
    <dbReference type="NCBI Taxonomy" id="2841594"/>
    <lineage>
        <taxon>Bacteria</taxon>
        <taxon>Bacillati</taxon>
        <taxon>Actinomycetota</taxon>
        <taxon>Actinomycetes</taxon>
        <taxon>Micrococcales</taxon>
        <taxon>Microbacteriaceae</taxon>
        <taxon>Curtobacterium</taxon>
    </lineage>
</organism>
<name>A0ACD1E2D5_9MICO</name>
<keyword evidence="2" id="KW-1185">Reference proteome</keyword>
<dbReference type="EMBL" id="CP076544">
    <property type="protein sequence ID" value="QWS33054.1"/>
    <property type="molecule type" value="Genomic_DNA"/>
</dbReference>
<gene>
    <name evidence="1" type="ORF">KM842_12440</name>
</gene>
<evidence type="ECO:0000313" key="1">
    <source>
        <dbReference type="EMBL" id="QWS33054.1"/>
    </source>
</evidence>
<accession>A0ACD1E2D5</accession>
<protein>
    <submittedName>
        <fullName evidence="1">Uncharacterized protein</fullName>
    </submittedName>
</protein>